<gene>
    <name evidence="1" type="ORF">B296_00036520</name>
</gene>
<dbReference type="AlphaFoldDB" id="A0A427A2G0"/>
<accession>A0A427A2G0</accession>
<protein>
    <submittedName>
        <fullName evidence="1">Uncharacterized protein</fullName>
    </submittedName>
</protein>
<evidence type="ECO:0000313" key="1">
    <source>
        <dbReference type="EMBL" id="RRT70381.1"/>
    </source>
</evidence>
<dbReference type="EMBL" id="AMZH03004045">
    <property type="protein sequence ID" value="RRT70381.1"/>
    <property type="molecule type" value="Genomic_DNA"/>
</dbReference>
<proteinExistence type="predicted"/>
<reference evidence="1 2" key="1">
    <citation type="journal article" date="2014" name="Agronomy (Basel)">
        <title>A Draft Genome Sequence for Ensete ventricosum, the Drought-Tolerant Tree Against Hunger.</title>
        <authorList>
            <person name="Harrison J."/>
            <person name="Moore K.A."/>
            <person name="Paszkiewicz K."/>
            <person name="Jones T."/>
            <person name="Grant M."/>
            <person name="Ambacheew D."/>
            <person name="Muzemil S."/>
            <person name="Studholme D.J."/>
        </authorList>
    </citation>
    <scope>NUCLEOTIDE SEQUENCE [LARGE SCALE GENOMIC DNA]</scope>
</reference>
<evidence type="ECO:0000313" key="2">
    <source>
        <dbReference type="Proteomes" id="UP000287651"/>
    </source>
</evidence>
<sequence>MNSSTSLSATGMIENIDRSHTAGHSVPRRVPYVNSMRGDERHYWRIVGCCPRPFAVAMAVFIFLEHSGHNILLPRLTFVEGALRSTYMTWNGLRFGCPELEAATARDATSPHVEVGSQGRPVAASTFTCMLFTYPPLVPTMTSSGFVSTSSTM</sequence>
<comment type="caution">
    <text evidence="1">The sequence shown here is derived from an EMBL/GenBank/DDBJ whole genome shotgun (WGS) entry which is preliminary data.</text>
</comment>
<organism evidence="1 2">
    <name type="scientific">Ensete ventricosum</name>
    <name type="common">Abyssinian banana</name>
    <name type="synonym">Musa ensete</name>
    <dbReference type="NCBI Taxonomy" id="4639"/>
    <lineage>
        <taxon>Eukaryota</taxon>
        <taxon>Viridiplantae</taxon>
        <taxon>Streptophyta</taxon>
        <taxon>Embryophyta</taxon>
        <taxon>Tracheophyta</taxon>
        <taxon>Spermatophyta</taxon>
        <taxon>Magnoliopsida</taxon>
        <taxon>Liliopsida</taxon>
        <taxon>Zingiberales</taxon>
        <taxon>Musaceae</taxon>
        <taxon>Ensete</taxon>
    </lineage>
</organism>
<name>A0A427A2G0_ENSVE</name>
<dbReference type="Proteomes" id="UP000287651">
    <property type="component" value="Unassembled WGS sequence"/>
</dbReference>